<evidence type="ECO:0000256" key="3">
    <source>
        <dbReference type="ARBA" id="ARBA00022989"/>
    </source>
</evidence>
<organism evidence="7 8">
    <name type="scientific">Diplocloster agilis</name>
    <dbReference type="NCBI Taxonomy" id="2850323"/>
    <lineage>
        <taxon>Bacteria</taxon>
        <taxon>Bacillati</taxon>
        <taxon>Bacillota</taxon>
        <taxon>Clostridia</taxon>
        <taxon>Lachnospirales</taxon>
        <taxon>Lachnospiraceae</taxon>
        <taxon>Diplocloster</taxon>
    </lineage>
</organism>
<dbReference type="GO" id="GO:0016020">
    <property type="term" value="C:membrane"/>
    <property type="evidence" value="ECO:0007669"/>
    <property type="project" value="UniProtKB-SubCell"/>
</dbReference>
<keyword evidence="3 5" id="KW-1133">Transmembrane helix</keyword>
<accession>A0A949NI80</accession>
<feature type="transmembrane region" description="Helical" evidence="5">
    <location>
        <begin position="325"/>
        <end position="352"/>
    </location>
</feature>
<dbReference type="InterPro" id="IPR006153">
    <property type="entry name" value="Cation/H_exchanger_TM"/>
</dbReference>
<dbReference type="AlphaFoldDB" id="A0A949NI80"/>
<feature type="transmembrane region" description="Helical" evidence="5">
    <location>
        <begin position="57"/>
        <end position="76"/>
    </location>
</feature>
<evidence type="ECO:0000256" key="2">
    <source>
        <dbReference type="ARBA" id="ARBA00022692"/>
    </source>
</evidence>
<feature type="transmembrane region" description="Helical" evidence="5">
    <location>
        <begin position="6"/>
        <end position="24"/>
    </location>
</feature>
<feature type="transmembrane region" description="Helical" evidence="5">
    <location>
        <begin position="115"/>
        <end position="136"/>
    </location>
</feature>
<dbReference type="GO" id="GO:0015297">
    <property type="term" value="F:antiporter activity"/>
    <property type="evidence" value="ECO:0007669"/>
    <property type="project" value="InterPro"/>
</dbReference>
<dbReference type="InterPro" id="IPR038770">
    <property type="entry name" value="Na+/solute_symporter_sf"/>
</dbReference>
<dbReference type="PANTHER" id="PTHR43021">
    <property type="entry name" value="NA(+)/H(+) ANTIPORTER-RELATED"/>
    <property type="match status" value="1"/>
</dbReference>
<dbReference type="PANTHER" id="PTHR43021:SF2">
    <property type="entry name" value="CATION_H+ EXCHANGER DOMAIN-CONTAINING PROTEIN"/>
    <property type="match status" value="1"/>
</dbReference>
<feature type="transmembrane region" description="Helical" evidence="5">
    <location>
        <begin position="358"/>
        <end position="382"/>
    </location>
</feature>
<evidence type="ECO:0000256" key="5">
    <source>
        <dbReference type="SAM" id="Phobius"/>
    </source>
</evidence>
<evidence type="ECO:0000313" key="7">
    <source>
        <dbReference type="EMBL" id="MBU9739548.1"/>
    </source>
</evidence>
<keyword evidence="2 5" id="KW-0812">Transmembrane</keyword>
<gene>
    <name evidence="7" type="ORF">KTH89_23720</name>
</gene>
<evidence type="ECO:0000259" key="6">
    <source>
        <dbReference type="Pfam" id="PF00999"/>
    </source>
</evidence>
<feature type="transmembrane region" description="Helical" evidence="5">
    <location>
        <begin position="223"/>
        <end position="254"/>
    </location>
</feature>
<reference evidence="7" key="1">
    <citation type="submission" date="2021-06" db="EMBL/GenBank/DDBJ databases">
        <title>Description of novel taxa of the family Lachnospiraceae.</title>
        <authorList>
            <person name="Chaplin A.V."/>
            <person name="Sokolova S.R."/>
            <person name="Pikina A.P."/>
            <person name="Korzhanova M."/>
            <person name="Belova V."/>
            <person name="Korostin D."/>
            <person name="Efimov B.A."/>
        </authorList>
    </citation>
    <scope>NUCLEOTIDE SEQUENCE</scope>
    <source>
        <strain evidence="7">ASD5720</strain>
    </source>
</reference>
<evidence type="ECO:0000256" key="4">
    <source>
        <dbReference type="ARBA" id="ARBA00023136"/>
    </source>
</evidence>
<dbReference type="RefSeq" id="WP_158343556.1">
    <property type="nucleotide sequence ID" value="NZ_JAHQCW010000065.1"/>
</dbReference>
<sequence>MTLNTLTYLAIALFLGLAGGKLIKQVHLPNVTGYLIIGLLAGPYCLKILPLETIESFDIISEIALGFIAFSIGSEFKLSYLKKVGKSPVIIAVCEGVAAVLLVDLVLILTGQNVAFSLVLGAIAAATAPAATLMVVKQYKARGPVTETLLPVVAIDDAVALMSFGISVAIAKAITSQGEVALAQTLLEPVFEIVGALVYGAILGIILRYLLKLFTGRGTRLSCIVGMIFLCIGVSDMLGLSSLLACMMMSGVLVNISTEIDVMFPIVDRLTPPIFMLFFVISGAELNIGIIPTIGVVGAIYIVFRVAGKALGAAFGAKVSKAPPVVSKYLGFTLLPQAGVAIGLSGIAMTVVPEHGAAIRAIILCGTVIYELIGPLATKLALTKAGEIKKG</sequence>
<protein>
    <submittedName>
        <fullName evidence="7">Cation:proton antiporter</fullName>
    </submittedName>
</protein>
<dbReference type="GO" id="GO:1902600">
    <property type="term" value="P:proton transmembrane transport"/>
    <property type="evidence" value="ECO:0007669"/>
    <property type="project" value="InterPro"/>
</dbReference>
<feature type="transmembrane region" description="Helical" evidence="5">
    <location>
        <begin position="31"/>
        <end position="51"/>
    </location>
</feature>
<feature type="transmembrane region" description="Helical" evidence="5">
    <location>
        <begin position="148"/>
        <end position="170"/>
    </location>
</feature>
<feature type="transmembrane region" description="Helical" evidence="5">
    <location>
        <begin position="88"/>
        <end position="109"/>
    </location>
</feature>
<comment type="caution">
    <text evidence="7">The sequence shown here is derived from an EMBL/GenBank/DDBJ whole genome shotgun (WGS) entry which is preliminary data.</text>
</comment>
<dbReference type="EMBL" id="JAHQCW010000065">
    <property type="protein sequence ID" value="MBU9739548.1"/>
    <property type="molecule type" value="Genomic_DNA"/>
</dbReference>
<dbReference type="Proteomes" id="UP000712157">
    <property type="component" value="Unassembled WGS sequence"/>
</dbReference>
<keyword evidence="4 5" id="KW-0472">Membrane</keyword>
<evidence type="ECO:0000313" key="8">
    <source>
        <dbReference type="Proteomes" id="UP000712157"/>
    </source>
</evidence>
<feature type="transmembrane region" description="Helical" evidence="5">
    <location>
        <begin position="274"/>
        <end position="304"/>
    </location>
</feature>
<feature type="transmembrane region" description="Helical" evidence="5">
    <location>
        <begin position="190"/>
        <end position="211"/>
    </location>
</feature>
<keyword evidence="8" id="KW-1185">Reference proteome</keyword>
<proteinExistence type="predicted"/>
<evidence type="ECO:0000256" key="1">
    <source>
        <dbReference type="ARBA" id="ARBA00004141"/>
    </source>
</evidence>
<comment type="subcellular location">
    <subcellularLocation>
        <location evidence="1">Membrane</location>
        <topology evidence="1">Multi-pass membrane protein</topology>
    </subcellularLocation>
</comment>
<feature type="domain" description="Cation/H+ exchanger transmembrane" evidence="6">
    <location>
        <begin position="11"/>
        <end position="372"/>
    </location>
</feature>
<dbReference type="Pfam" id="PF00999">
    <property type="entry name" value="Na_H_Exchanger"/>
    <property type="match status" value="1"/>
</dbReference>
<name>A0A949NI80_9FIRM</name>
<dbReference type="Gene3D" id="1.20.1530.20">
    <property type="match status" value="1"/>
</dbReference>